<accession>A0A3N4I311</accession>
<gene>
    <name evidence="1" type="ORF">BJ508DRAFT_307323</name>
</gene>
<evidence type="ECO:0000313" key="2">
    <source>
        <dbReference type="Proteomes" id="UP000275078"/>
    </source>
</evidence>
<organism evidence="1 2">
    <name type="scientific">Ascobolus immersus RN42</name>
    <dbReference type="NCBI Taxonomy" id="1160509"/>
    <lineage>
        <taxon>Eukaryota</taxon>
        <taxon>Fungi</taxon>
        <taxon>Dikarya</taxon>
        <taxon>Ascomycota</taxon>
        <taxon>Pezizomycotina</taxon>
        <taxon>Pezizomycetes</taxon>
        <taxon>Pezizales</taxon>
        <taxon>Ascobolaceae</taxon>
        <taxon>Ascobolus</taxon>
    </lineage>
</organism>
<dbReference type="EMBL" id="ML119687">
    <property type="protein sequence ID" value="RPA80505.1"/>
    <property type="molecule type" value="Genomic_DNA"/>
</dbReference>
<keyword evidence="2" id="KW-1185">Reference proteome</keyword>
<name>A0A3N4I311_ASCIM</name>
<evidence type="ECO:0000313" key="1">
    <source>
        <dbReference type="EMBL" id="RPA80505.1"/>
    </source>
</evidence>
<reference evidence="1 2" key="1">
    <citation type="journal article" date="2018" name="Nat. Ecol. Evol.">
        <title>Pezizomycetes genomes reveal the molecular basis of ectomycorrhizal truffle lifestyle.</title>
        <authorList>
            <person name="Murat C."/>
            <person name="Payen T."/>
            <person name="Noel B."/>
            <person name="Kuo A."/>
            <person name="Morin E."/>
            <person name="Chen J."/>
            <person name="Kohler A."/>
            <person name="Krizsan K."/>
            <person name="Balestrini R."/>
            <person name="Da Silva C."/>
            <person name="Montanini B."/>
            <person name="Hainaut M."/>
            <person name="Levati E."/>
            <person name="Barry K.W."/>
            <person name="Belfiori B."/>
            <person name="Cichocki N."/>
            <person name="Clum A."/>
            <person name="Dockter R.B."/>
            <person name="Fauchery L."/>
            <person name="Guy J."/>
            <person name="Iotti M."/>
            <person name="Le Tacon F."/>
            <person name="Lindquist E.A."/>
            <person name="Lipzen A."/>
            <person name="Malagnac F."/>
            <person name="Mello A."/>
            <person name="Molinier V."/>
            <person name="Miyauchi S."/>
            <person name="Poulain J."/>
            <person name="Riccioni C."/>
            <person name="Rubini A."/>
            <person name="Sitrit Y."/>
            <person name="Splivallo R."/>
            <person name="Traeger S."/>
            <person name="Wang M."/>
            <person name="Zifcakova L."/>
            <person name="Wipf D."/>
            <person name="Zambonelli A."/>
            <person name="Paolocci F."/>
            <person name="Nowrousian M."/>
            <person name="Ottonello S."/>
            <person name="Baldrian P."/>
            <person name="Spatafora J.W."/>
            <person name="Henrissat B."/>
            <person name="Nagy L.G."/>
            <person name="Aury J.M."/>
            <person name="Wincker P."/>
            <person name="Grigoriev I.V."/>
            <person name="Bonfante P."/>
            <person name="Martin F.M."/>
        </authorList>
    </citation>
    <scope>NUCLEOTIDE SEQUENCE [LARGE SCALE GENOMIC DNA]</scope>
    <source>
        <strain evidence="1 2">RN42</strain>
    </source>
</reference>
<dbReference type="Proteomes" id="UP000275078">
    <property type="component" value="Unassembled WGS sequence"/>
</dbReference>
<protein>
    <submittedName>
        <fullName evidence="1">Uncharacterized protein</fullName>
    </submittedName>
</protein>
<sequence>MDPGLSFTRRKSSGAVIPRSDALVGRCFGGKEGEDGVEGEHGAVSRISTKEWDACRKRKLKTEGSAVRYFQLEEMVGCCLLFKRSSYFRALPEAIQKHSQQRHPTRDNMVAGSKLASSSPTNITFMNFFKSPLKRKSAAMKLERIEHIAG</sequence>
<proteinExistence type="predicted"/>
<dbReference type="AlphaFoldDB" id="A0A3N4I311"/>